<reference evidence="5" key="1">
    <citation type="journal article" date="2014" name="Int. J. Syst. Evol. Microbiol.">
        <title>Complete genome sequence of Corynebacterium casei LMG S-19264T (=DSM 44701T), isolated from a smear-ripened cheese.</title>
        <authorList>
            <consortium name="US DOE Joint Genome Institute (JGI-PGF)"/>
            <person name="Walter F."/>
            <person name="Albersmeier A."/>
            <person name="Kalinowski J."/>
            <person name="Ruckert C."/>
        </authorList>
    </citation>
    <scope>NUCLEOTIDE SEQUENCE</scope>
    <source>
        <strain evidence="5">CGMCC 1.12987</strain>
    </source>
</reference>
<feature type="domain" description="HTH araC/xylS-type" evidence="4">
    <location>
        <begin position="172"/>
        <end position="269"/>
    </location>
</feature>
<sequence length="274" mass="32329">MNKVDNEVPWFRLKSDAEIEMIGRISAHNKHPNRILPCWVLGIVHAGERTVKVGKHKGRLTIGEYFLLPPNTFHSGIEEDLHDVSFIHFQMRGEAMEIPQQIDSSMISLPIYGKLPKDSDIYKTFQYVHDQYRSELVGNHFLNIQLQAILYQLSFYMQKRRILNKRNNKLGDDLFQFVLSNLTEELTAEVFERRFGLSYRQLNIIFKRQFNTTIKQKVIELRVDQAFNMLMLGESIAVAAEKSGFKDYFYFLKCFKKIKSFTPKDMKKNFFRQQ</sequence>
<dbReference type="Proteomes" id="UP000644756">
    <property type="component" value="Unassembled WGS sequence"/>
</dbReference>
<proteinExistence type="predicted"/>
<evidence type="ECO:0000313" key="5">
    <source>
        <dbReference type="EMBL" id="GGG22641.1"/>
    </source>
</evidence>
<protein>
    <recommendedName>
        <fullName evidence="4">HTH araC/xylS-type domain-containing protein</fullName>
    </recommendedName>
</protein>
<dbReference type="PANTHER" id="PTHR43280:SF2">
    <property type="entry name" value="HTH-TYPE TRANSCRIPTIONAL REGULATOR EXSA"/>
    <property type="match status" value="1"/>
</dbReference>
<evidence type="ECO:0000259" key="4">
    <source>
        <dbReference type="PROSITE" id="PS01124"/>
    </source>
</evidence>
<evidence type="ECO:0000256" key="2">
    <source>
        <dbReference type="ARBA" id="ARBA00023125"/>
    </source>
</evidence>
<keyword evidence="1" id="KW-0805">Transcription regulation</keyword>
<dbReference type="GO" id="GO:0003700">
    <property type="term" value="F:DNA-binding transcription factor activity"/>
    <property type="evidence" value="ECO:0007669"/>
    <property type="project" value="InterPro"/>
</dbReference>
<keyword evidence="6" id="KW-1185">Reference proteome</keyword>
<evidence type="ECO:0000256" key="1">
    <source>
        <dbReference type="ARBA" id="ARBA00023015"/>
    </source>
</evidence>
<evidence type="ECO:0000313" key="6">
    <source>
        <dbReference type="Proteomes" id="UP000644756"/>
    </source>
</evidence>
<dbReference type="EMBL" id="BMGR01000018">
    <property type="protein sequence ID" value="GGG22641.1"/>
    <property type="molecule type" value="Genomic_DNA"/>
</dbReference>
<dbReference type="SUPFAM" id="SSF51215">
    <property type="entry name" value="Regulatory protein AraC"/>
    <property type="match status" value="1"/>
</dbReference>
<accession>A0A917G4N2</accession>
<dbReference type="InterPro" id="IPR037923">
    <property type="entry name" value="HTH-like"/>
</dbReference>
<name>A0A917G4N2_9BACL</name>
<dbReference type="Gene3D" id="1.10.10.60">
    <property type="entry name" value="Homeodomain-like"/>
    <property type="match status" value="1"/>
</dbReference>
<dbReference type="GO" id="GO:0043565">
    <property type="term" value="F:sequence-specific DNA binding"/>
    <property type="evidence" value="ECO:0007669"/>
    <property type="project" value="InterPro"/>
</dbReference>
<dbReference type="AlphaFoldDB" id="A0A917G4N2"/>
<dbReference type="SMART" id="SM00342">
    <property type="entry name" value="HTH_ARAC"/>
    <property type="match status" value="1"/>
</dbReference>
<keyword evidence="3" id="KW-0804">Transcription</keyword>
<reference evidence="5" key="2">
    <citation type="submission" date="2020-09" db="EMBL/GenBank/DDBJ databases">
        <authorList>
            <person name="Sun Q."/>
            <person name="Zhou Y."/>
        </authorList>
    </citation>
    <scope>NUCLEOTIDE SEQUENCE</scope>
    <source>
        <strain evidence="5">CGMCC 1.12987</strain>
    </source>
</reference>
<dbReference type="InterPro" id="IPR018060">
    <property type="entry name" value="HTH_AraC"/>
</dbReference>
<comment type="caution">
    <text evidence="5">The sequence shown here is derived from an EMBL/GenBank/DDBJ whole genome shotgun (WGS) entry which is preliminary data.</text>
</comment>
<dbReference type="SUPFAM" id="SSF46689">
    <property type="entry name" value="Homeodomain-like"/>
    <property type="match status" value="1"/>
</dbReference>
<dbReference type="RefSeq" id="WP_188533244.1">
    <property type="nucleotide sequence ID" value="NZ_BMGR01000018.1"/>
</dbReference>
<keyword evidence="2" id="KW-0238">DNA-binding</keyword>
<dbReference type="InterPro" id="IPR009057">
    <property type="entry name" value="Homeodomain-like_sf"/>
</dbReference>
<dbReference type="PROSITE" id="PS01124">
    <property type="entry name" value="HTH_ARAC_FAMILY_2"/>
    <property type="match status" value="1"/>
</dbReference>
<dbReference type="PANTHER" id="PTHR43280">
    <property type="entry name" value="ARAC-FAMILY TRANSCRIPTIONAL REGULATOR"/>
    <property type="match status" value="1"/>
</dbReference>
<gene>
    <name evidence="5" type="ORF">GCM10010916_44130</name>
</gene>
<dbReference type="Pfam" id="PF02311">
    <property type="entry name" value="AraC_binding"/>
    <property type="match status" value="1"/>
</dbReference>
<organism evidence="5 6">
    <name type="scientific">Paenibacillus abyssi</name>
    <dbReference type="NCBI Taxonomy" id="1340531"/>
    <lineage>
        <taxon>Bacteria</taxon>
        <taxon>Bacillati</taxon>
        <taxon>Bacillota</taxon>
        <taxon>Bacilli</taxon>
        <taxon>Bacillales</taxon>
        <taxon>Paenibacillaceae</taxon>
        <taxon>Paenibacillus</taxon>
    </lineage>
</organism>
<evidence type="ECO:0000256" key="3">
    <source>
        <dbReference type="ARBA" id="ARBA00023163"/>
    </source>
</evidence>
<dbReference type="InterPro" id="IPR003313">
    <property type="entry name" value="AraC-bd"/>
</dbReference>
<dbReference type="Pfam" id="PF12833">
    <property type="entry name" value="HTH_18"/>
    <property type="match status" value="1"/>
</dbReference>